<evidence type="ECO:0000313" key="3">
    <source>
        <dbReference type="EnsemblMetazoa" id="AFUN007300-PA"/>
    </source>
</evidence>
<dbReference type="STRING" id="62324.A0A182RM28"/>
<feature type="coiled-coil region" evidence="1">
    <location>
        <begin position="197"/>
        <end position="351"/>
    </location>
</feature>
<feature type="coiled-coil region" evidence="1">
    <location>
        <begin position="1380"/>
        <end position="1634"/>
    </location>
</feature>
<dbReference type="VEuPathDB" id="VectorBase:AFUN007300"/>
<dbReference type="VEuPathDB" id="VectorBase:AFUN2_013634"/>
<name>A0A182RM28_ANOFN</name>
<protein>
    <submittedName>
        <fullName evidence="3">Uncharacterized protein</fullName>
    </submittedName>
</protein>
<proteinExistence type="predicted"/>
<feature type="compositionally biased region" description="Basic and acidic residues" evidence="2">
    <location>
        <begin position="674"/>
        <end position="688"/>
    </location>
</feature>
<dbReference type="EnsemblMetazoa" id="AFUN007300-RA">
    <property type="protein sequence ID" value="AFUN007300-PA"/>
    <property type="gene ID" value="AFUN007300"/>
</dbReference>
<dbReference type="Gene3D" id="1.10.287.1490">
    <property type="match status" value="1"/>
</dbReference>
<feature type="region of interest" description="Disordered" evidence="2">
    <location>
        <begin position="780"/>
        <end position="803"/>
    </location>
</feature>
<sequence length="1850" mass="213478">MADKNKEEPYWSRIVLRWVKCAQLNAGHDNIDLAACYYNFRCKIKDYYDLQEKTIVEFLRVKFPDFELQLGKENEVPASDAIYVFSLMLYFSCVRHSIPYFQNIGKEFDVAYQHSMKAFLNSFVSENDNKIVINRSFMHKAFQNAKRSATVLSEDACNRRDHSQHGVQMLTSTPIGKLEMKKPSPPTPKSVALEWKVKNLNAMLESARSENITQERQIEQLLQNVKDLQEDKKRYRTKISVLQLKEMCSCTSDSTELPHTINRETEQLQKQLDMNNKLIETLQENISKAKESAKTATERYMAMQKQYAAVQEDNVRMKITIEDLKEELTLRDNMNQNLTEAVNDLRRFIRENHIRGAELMEPLNSSFEYLDKSFKNVTSDDSQCYDSENLASTVVDIKLKEKEHENEALTMKIQELEGNLQDMQRLQKEMLEQHTDRQTEANAKITDLLRSLAESEEHKKQLTHDHDKLNKEMEILICQLKSQKQSQFEERERLQAEMNEKITEFQISSAEARQIQMKLADEIKQKQAEIQDLNRKLDIQLKLQAEMDEKTAEMRQALADAEKDKSQLAEDLKKGKAESEDLVCQLESLKKLQMEERLRFEAEMNKKTAEMQQALADAEKDKSQLTEDLKKGKAESEDLVCQLESLKKLQMEERLRFEAEMNKKTAEMQQALADAEKDKSQLTEDLKKGKAESEDLVCQLESLKKLQMEERLRFEAEVNKKIAEMQQALADAENDKSQFAEDLKKGKAESEDLVCQLESLKKLQMEERLRLEDEMNKKTAEMQQALADAEKDKSQLAEDLKKDKAESEDLVCQLESLKKLQMEERLRLEAEVNKKTAEMQQALADAEKDKSQLTEDLKKGKAESEDLVCQLESLKKLQMEERLRFEAEVNKKIAEMQQALADAENDKSQFAEDLKKGKAESEELVCQLESLKKLQLEERVLLKAAVNKKTAEMQQALADAENDKSQLAEDLKKGKAESEELVCQLESLKKLQMEERLRFEAEMNKKTAEMQQALADAEKDKSQLTEDLKKGKAESEELVCQLESLKKLQMEERLRLEAEVNKKTVEMQQALADAEKDKSQLTEDLKKGKAESEELVCQLESLKKLQMEERLRFEAEVNKNTAEMQQALADAENDKSQLAEDLKKGKAESEELVCQLESLKKLQMEERLCFEAEMNKKTAEMQQALADAEKYKSQFAEDLKKGKAESEELVCQLESQHKLQMEERLRFEAAMNEQISELRQALADAEKDKSQLEIYLQNDKSKREELTCQLMIQKQIHIQECECLRSEMNEKNVDLQRCLAEAQQMKQNLFDELKTEQAKTQDLNRKLDIQLNLQAEMDEKTLKMRQALTDADKDKSQLAEDLKKGKVESEDLVCQLESLKKLQQEERLHLEDEMNKKTAEMQQALADAEKGKSQLADELNRLKCNESFTIALRTEMLEKVSTLQQSLEQEREKSEEINCQYLQAKKQADDLDAQCIKLMQKLSEDRTDISNLQSELTSKDAKLEELKALYDEKQKQFEKNYQDNEILSVKLYKARSALKEKEDAWAKSMQDCKKDMEEKLRDARIEFDSTMEKMKERMKELHKEVKTKLACDNQGLALTADGYRRKVENLEIRCAKLQKQLAEMNERNLDVRKENQHLHIKLKTLEEYGSNLRMEDEEGELFNNMYLADLKSGRCVSPGPTNGGLDRYSELSQRNSKLLPHLRTNYVALAPDCEPPHDDTRDNMSTTFDDSSTGLISRRKVSGITSYKRPGPPTPSKRAGRLSLNGALAMGNGGEIQYKDALRDANTDAATGGGVGTVAETTGSTRLGRTKTPGKFKQMISSSSLLNNFQRDENTSPRRRLSWFNKGKKY</sequence>
<evidence type="ECO:0000256" key="1">
    <source>
        <dbReference type="SAM" id="Coils"/>
    </source>
</evidence>
<organism evidence="3">
    <name type="scientific">Anopheles funestus</name>
    <name type="common">African malaria mosquito</name>
    <dbReference type="NCBI Taxonomy" id="62324"/>
    <lineage>
        <taxon>Eukaryota</taxon>
        <taxon>Metazoa</taxon>
        <taxon>Ecdysozoa</taxon>
        <taxon>Arthropoda</taxon>
        <taxon>Hexapoda</taxon>
        <taxon>Insecta</taxon>
        <taxon>Pterygota</taxon>
        <taxon>Neoptera</taxon>
        <taxon>Endopterygota</taxon>
        <taxon>Diptera</taxon>
        <taxon>Nematocera</taxon>
        <taxon>Culicoidea</taxon>
        <taxon>Culicidae</taxon>
        <taxon>Anophelinae</taxon>
        <taxon>Anopheles</taxon>
    </lineage>
</organism>
<accession>A0A182RM28</accession>
<feature type="region of interest" description="Disordered" evidence="2">
    <location>
        <begin position="666"/>
        <end position="688"/>
    </location>
</feature>
<feature type="compositionally biased region" description="Basic and acidic residues" evidence="2">
    <location>
        <begin position="788"/>
        <end position="803"/>
    </location>
</feature>
<reference evidence="3" key="1">
    <citation type="submission" date="2020-05" db="UniProtKB">
        <authorList>
            <consortium name="EnsemblMetazoa"/>
        </authorList>
    </citation>
    <scope>IDENTIFICATION</scope>
    <source>
        <strain evidence="3">FUMOZ</strain>
    </source>
</reference>
<feature type="coiled-coil region" evidence="1">
    <location>
        <begin position="1228"/>
        <end position="1255"/>
    </location>
</feature>
<feature type="coiled-coil region" evidence="1">
    <location>
        <begin position="1285"/>
        <end position="1326"/>
    </location>
</feature>
<evidence type="ECO:0000256" key="2">
    <source>
        <dbReference type="SAM" id="MobiDB-lite"/>
    </source>
</evidence>
<keyword evidence="1" id="KW-0175">Coiled coil</keyword>